<organism evidence="1 2">
    <name type="scientific">Peronosclerospora sorghi</name>
    <dbReference type="NCBI Taxonomy" id="230839"/>
    <lineage>
        <taxon>Eukaryota</taxon>
        <taxon>Sar</taxon>
        <taxon>Stramenopiles</taxon>
        <taxon>Oomycota</taxon>
        <taxon>Peronosporomycetes</taxon>
        <taxon>Peronosporales</taxon>
        <taxon>Peronosporaceae</taxon>
        <taxon>Peronosclerospora</taxon>
    </lineage>
</organism>
<comment type="caution">
    <text evidence="1">The sequence shown here is derived from an EMBL/GenBank/DDBJ whole genome shotgun (WGS) entry which is preliminary data.</text>
</comment>
<sequence>MQQVAQNNRNKRQQVVNKHRKGIASQEVKIKGNEVNSKTTPAVLNGRRGAGRRGRGGRGGRGGRVGTNSKPPTGEDLVMEIDQYWHEAGKGLDPKAAQLNRQMTPFGALVFDWVFVLAPMLLSSPILSVLSAVFSDEFACHPFPFAVLVSTLRRRLRCSLMCRTAGDSSFYARSSDFTTFIVLLVSSLANFLHFHALDLPC</sequence>
<reference evidence="1 2" key="1">
    <citation type="journal article" date="2022" name="bioRxiv">
        <title>The genome of the oomycete Peronosclerospora sorghi, a cosmopolitan pathogen of maize and sorghum, is inflated with dispersed pseudogenes.</title>
        <authorList>
            <person name="Fletcher K."/>
            <person name="Martin F."/>
            <person name="Isakeit T."/>
            <person name="Cavanaugh K."/>
            <person name="Magill C."/>
            <person name="Michelmore R."/>
        </authorList>
    </citation>
    <scope>NUCLEOTIDE SEQUENCE [LARGE SCALE GENOMIC DNA]</scope>
    <source>
        <strain evidence="1">P6</strain>
    </source>
</reference>
<proteinExistence type="predicted"/>
<protein>
    <submittedName>
        <fullName evidence="1">Uncharacterized protein</fullName>
    </submittedName>
</protein>
<gene>
    <name evidence="1" type="ORF">PsorP6_009944</name>
</gene>
<accession>A0ACC0VYC9</accession>
<keyword evidence="2" id="KW-1185">Reference proteome</keyword>
<name>A0ACC0VYC9_9STRA</name>
<evidence type="ECO:0000313" key="1">
    <source>
        <dbReference type="EMBL" id="KAI9910756.1"/>
    </source>
</evidence>
<dbReference type="EMBL" id="CM047585">
    <property type="protein sequence ID" value="KAI9910756.1"/>
    <property type="molecule type" value="Genomic_DNA"/>
</dbReference>
<evidence type="ECO:0000313" key="2">
    <source>
        <dbReference type="Proteomes" id="UP001163321"/>
    </source>
</evidence>
<dbReference type="Proteomes" id="UP001163321">
    <property type="component" value="Chromosome 6"/>
</dbReference>